<organism evidence="2">
    <name type="scientific">Shewanella oncorhynchi</name>
    <dbReference type="NCBI Taxonomy" id="2726434"/>
    <lineage>
        <taxon>Bacteria</taxon>
        <taxon>Pseudomonadati</taxon>
        <taxon>Pseudomonadota</taxon>
        <taxon>Gammaproteobacteria</taxon>
        <taxon>Alteromonadales</taxon>
        <taxon>Shewanellaceae</taxon>
        <taxon>Shewanella</taxon>
    </lineage>
</organism>
<dbReference type="RefSeq" id="WP_306685052.1">
    <property type="nucleotide sequence ID" value="NZ_CP132914.1"/>
</dbReference>
<evidence type="ECO:0000259" key="1">
    <source>
        <dbReference type="Pfam" id="PF01755"/>
    </source>
</evidence>
<protein>
    <submittedName>
        <fullName evidence="2">Glycosyltransferase family 25 protein</fullName>
    </submittedName>
</protein>
<dbReference type="GeneID" id="301339027"/>
<evidence type="ECO:0000313" key="2">
    <source>
        <dbReference type="EMBL" id="WMB74457.1"/>
    </source>
</evidence>
<sequence>MKNTIYVVSLADEIARRANFNNQAKSSGFEFEYIDAVDFRYIDTDDLVNFTSSTQQGTIKRVLTKGEVGCALSHFKCYQKLLADDANWAWIIEDDADLGRLKPDSIENIISLVEEINVDVIILGHSKLAKDDESLFYLFEPLKNIANGSNFALGKPWKNWTCGTVSYLISQAGAKKMLDFFADRKVVTVADDWRFFEEKVGLNIAHYRPLLVFEDFLNFQSALESDRAQVSKRRIDFLDPVRVLRGYLRMLLMRLMP</sequence>
<accession>A0AA50KGB4</accession>
<proteinExistence type="predicted"/>
<feature type="domain" description="Glycosyl transferase family 25" evidence="1">
    <location>
        <begin position="4"/>
        <end position="185"/>
    </location>
</feature>
<dbReference type="Pfam" id="PF01755">
    <property type="entry name" value="Glyco_transf_25"/>
    <property type="match status" value="1"/>
</dbReference>
<name>A0AA50KGB4_9GAMM</name>
<dbReference type="AlphaFoldDB" id="A0AA50KGB4"/>
<dbReference type="InterPro" id="IPR002654">
    <property type="entry name" value="Glyco_trans_25"/>
</dbReference>
<reference evidence="2" key="1">
    <citation type="submission" date="2023-08" db="EMBL/GenBank/DDBJ databases">
        <title>Complete genome sequence of Shewanella oncorhynchi Z-P2, a siderophore putrebactin-producing bacterium.</title>
        <authorList>
            <person name="Zhang Y."/>
        </authorList>
    </citation>
    <scope>NUCLEOTIDE SEQUENCE</scope>
    <source>
        <strain evidence="2">Z-P2</strain>
    </source>
</reference>
<dbReference type="Proteomes" id="UP001236800">
    <property type="component" value="Chromosome"/>
</dbReference>
<gene>
    <name evidence="2" type="ORF">RA178_07550</name>
</gene>
<dbReference type="EMBL" id="CP132914">
    <property type="protein sequence ID" value="WMB74457.1"/>
    <property type="molecule type" value="Genomic_DNA"/>
</dbReference>
<dbReference type="CDD" id="cd06532">
    <property type="entry name" value="Glyco_transf_25"/>
    <property type="match status" value="1"/>
</dbReference>
<dbReference type="KEGG" id="sog:RA178_07550"/>